<feature type="transmembrane region" description="Helical" evidence="6">
    <location>
        <begin position="273"/>
        <end position="291"/>
    </location>
</feature>
<protein>
    <submittedName>
        <fullName evidence="8">DMT family transporter</fullName>
    </submittedName>
</protein>
<dbReference type="PANTHER" id="PTHR32322">
    <property type="entry name" value="INNER MEMBRANE TRANSPORTER"/>
    <property type="match status" value="1"/>
</dbReference>
<dbReference type="RefSeq" id="WP_128196941.1">
    <property type="nucleotide sequence ID" value="NZ_SACT01000002.1"/>
</dbReference>
<keyword evidence="5 6" id="KW-0472">Membrane</keyword>
<feature type="transmembrane region" description="Helical" evidence="6">
    <location>
        <begin position="217"/>
        <end position="237"/>
    </location>
</feature>
<reference evidence="8 9" key="1">
    <citation type="submission" date="2019-01" db="EMBL/GenBank/DDBJ databases">
        <authorList>
            <person name="Chen W.-M."/>
        </authorList>
    </citation>
    <scope>NUCLEOTIDE SEQUENCE [LARGE SCALE GENOMIC DNA]</scope>
    <source>
        <strain evidence="8 9">ICH-3</strain>
    </source>
</reference>
<feature type="domain" description="EamA" evidence="7">
    <location>
        <begin position="10"/>
        <end position="139"/>
    </location>
</feature>
<dbReference type="Pfam" id="PF00892">
    <property type="entry name" value="EamA"/>
    <property type="match status" value="2"/>
</dbReference>
<feature type="transmembrane region" description="Helical" evidence="6">
    <location>
        <begin position="36"/>
        <end position="57"/>
    </location>
</feature>
<evidence type="ECO:0000256" key="1">
    <source>
        <dbReference type="ARBA" id="ARBA00004141"/>
    </source>
</evidence>
<feature type="transmembrane region" description="Helical" evidence="6">
    <location>
        <begin position="122"/>
        <end position="140"/>
    </location>
</feature>
<organism evidence="8 9">
    <name type="scientific">Rubrivivax albus</name>
    <dbReference type="NCBI Taxonomy" id="2499835"/>
    <lineage>
        <taxon>Bacteria</taxon>
        <taxon>Pseudomonadati</taxon>
        <taxon>Pseudomonadota</taxon>
        <taxon>Betaproteobacteria</taxon>
        <taxon>Burkholderiales</taxon>
        <taxon>Sphaerotilaceae</taxon>
        <taxon>Rubrivivax</taxon>
    </lineage>
</organism>
<evidence type="ECO:0000256" key="3">
    <source>
        <dbReference type="ARBA" id="ARBA00022692"/>
    </source>
</evidence>
<dbReference type="InterPro" id="IPR050638">
    <property type="entry name" value="AA-Vitamin_Transporters"/>
</dbReference>
<evidence type="ECO:0000259" key="7">
    <source>
        <dbReference type="Pfam" id="PF00892"/>
    </source>
</evidence>
<feature type="transmembrane region" description="Helical" evidence="6">
    <location>
        <begin position="152"/>
        <end position="171"/>
    </location>
</feature>
<dbReference type="AlphaFoldDB" id="A0A437JWY3"/>
<dbReference type="Proteomes" id="UP000288178">
    <property type="component" value="Unassembled WGS sequence"/>
</dbReference>
<evidence type="ECO:0000256" key="5">
    <source>
        <dbReference type="ARBA" id="ARBA00023136"/>
    </source>
</evidence>
<dbReference type="EMBL" id="SACT01000002">
    <property type="protein sequence ID" value="RVT52077.1"/>
    <property type="molecule type" value="Genomic_DNA"/>
</dbReference>
<feature type="transmembrane region" description="Helical" evidence="6">
    <location>
        <begin position="69"/>
        <end position="88"/>
    </location>
</feature>
<comment type="similarity">
    <text evidence="2">Belongs to the EamA transporter family.</text>
</comment>
<name>A0A437JWY3_9BURK</name>
<evidence type="ECO:0000256" key="6">
    <source>
        <dbReference type="SAM" id="Phobius"/>
    </source>
</evidence>
<feature type="transmembrane region" description="Helical" evidence="6">
    <location>
        <begin position="94"/>
        <end position="115"/>
    </location>
</feature>
<dbReference type="InterPro" id="IPR037185">
    <property type="entry name" value="EmrE-like"/>
</dbReference>
<accession>A0A437JWY3</accession>
<comment type="caution">
    <text evidence="8">The sequence shown here is derived from an EMBL/GenBank/DDBJ whole genome shotgun (WGS) entry which is preliminary data.</text>
</comment>
<keyword evidence="3 6" id="KW-0812">Transmembrane</keyword>
<feature type="domain" description="EamA" evidence="7">
    <location>
        <begin position="156"/>
        <end position="291"/>
    </location>
</feature>
<feature type="transmembrane region" description="Helical" evidence="6">
    <location>
        <begin position="249"/>
        <end position="267"/>
    </location>
</feature>
<comment type="subcellular location">
    <subcellularLocation>
        <location evidence="1">Membrane</location>
        <topology evidence="1">Multi-pass membrane protein</topology>
    </subcellularLocation>
</comment>
<feature type="transmembrane region" description="Helical" evidence="6">
    <location>
        <begin position="7"/>
        <end position="30"/>
    </location>
</feature>
<sequence length="293" mass="30550">MPTRLPSWQLFAVAVLVWGTTWHAILYQLAVWPPEYGVAARFGLAALVVFGVALWRGEALRLPAGQQRRVALQGVFMYGLAYLCVYHGERHVPSGLVAVGYATSPLLAGLGAWALWRTPLTVRFLVGGVLGVVGVALIFAPELATVDRSPTAGTGLAFTVAAVALSAVGALSASRNGHHGLPFWPTVGWGLAWGAGTAAAVALLTEPLPTAWPTAPSWWLSLAYLAVAGTVVAFGAFLTLQHRLGPGKAATVGVMTPVVALVVSTAFEGFRPGLLTLTGAALTVAGNVLMLRR</sequence>
<dbReference type="SUPFAM" id="SSF103481">
    <property type="entry name" value="Multidrug resistance efflux transporter EmrE"/>
    <property type="match status" value="2"/>
</dbReference>
<keyword evidence="9" id="KW-1185">Reference proteome</keyword>
<gene>
    <name evidence="8" type="ORF">ENE75_06310</name>
</gene>
<evidence type="ECO:0000256" key="2">
    <source>
        <dbReference type="ARBA" id="ARBA00007362"/>
    </source>
</evidence>
<evidence type="ECO:0000256" key="4">
    <source>
        <dbReference type="ARBA" id="ARBA00022989"/>
    </source>
</evidence>
<evidence type="ECO:0000313" key="8">
    <source>
        <dbReference type="EMBL" id="RVT52077.1"/>
    </source>
</evidence>
<feature type="transmembrane region" description="Helical" evidence="6">
    <location>
        <begin position="183"/>
        <end position="205"/>
    </location>
</feature>
<evidence type="ECO:0000313" key="9">
    <source>
        <dbReference type="Proteomes" id="UP000288178"/>
    </source>
</evidence>
<dbReference type="InterPro" id="IPR000620">
    <property type="entry name" value="EamA_dom"/>
</dbReference>
<dbReference type="GO" id="GO:0016020">
    <property type="term" value="C:membrane"/>
    <property type="evidence" value="ECO:0007669"/>
    <property type="project" value="UniProtKB-SubCell"/>
</dbReference>
<dbReference type="PANTHER" id="PTHR32322:SF2">
    <property type="entry name" value="EAMA DOMAIN-CONTAINING PROTEIN"/>
    <property type="match status" value="1"/>
</dbReference>
<proteinExistence type="inferred from homology"/>
<dbReference type="OrthoDB" id="2352272at2"/>
<keyword evidence="4 6" id="KW-1133">Transmembrane helix</keyword>